<organism evidence="1 2">
    <name type="scientific">Vagococcus elongatus</name>
    <dbReference type="NCBI Taxonomy" id="180344"/>
    <lineage>
        <taxon>Bacteria</taxon>
        <taxon>Bacillati</taxon>
        <taxon>Bacillota</taxon>
        <taxon>Bacilli</taxon>
        <taxon>Lactobacillales</taxon>
        <taxon>Enterococcaceae</taxon>
        <taxon>Vagococcus</taxon>
    </lineage>
</organism>
<dbReference type="OrthoDB" id="2186696at2"/>
<reference evidence="1 2" key="1">
    <citation type="submission" date="2017-05" db="EMBL/GenBank/DDBJ databases">
        <title>Vagococcus spp. assemblies.</title>
        <authorList>
            <person name="Gulvik C.A."/>
        </authorList>
    </citation>
    <scope>NUCLEOTIDE SEQUENCE [LARGE SCALE GENOMIC DNA]</scope>
    <source>
        <strain evidence="1 2">CCUG 51432</strain>
    </source>
</reference>
<dbReference type="AlphaFoldDB" id="A0A430AQW0"/>
<proteinExistence type="predicted"/>
<protein>
    <recommendedName>
        <fullName evidence="3">DUF2187 domain-containing protein</fullName>
    </recommendedName>
</protein>
<name>A0A430AQW0_9ENTE</name>
<sequence>MFYTSNKDISQNGKEFLPDTKVRFSIQNEIETGTVIKQKVNSAIIEIEETVNNRDLIFQTQGMVVISYKDLTIIN</sequence>
<accession>A0A430AQW0</accession>
<gene>
    <name evidence="1" type="ORF">CBF29_09800</name>
</gene>
<dbReference type="Proteomes" id="UP000287605">
    <property type="component" value="Unassembled WGS sequence"/>
</dbReference>
<comment type="caution">
    <text evidence="1">The sequence shown here is derived from an EMBL/GenBank/DDBJ whole genome shotgun (WGS) entry which is preliminary data.</text>
</comment>
<evidence type="ECO:0008006" key="3">
    <source>
        <dbReference type="Google" id="ProtNLM"/>
    </source>
</evidence>
<keyword evidence="2" id="KW-1185">Reference proteome</keyword>
<evidence type="ECO:0000313" key="2">
    <source>
        <dbReference type="Proteomes" id="UP000287605"/>
    </source>
</evidence>
<evidence type="ECO:0000313" key="1">
    <source>
        <dbReference type="EMBL" id="RSU10297.1"/>
    </source>
</evidence>
<dbReference type="EMBL" id="NGKA01000015">
    <property type="protein sequence ID" value="RSU10297.1"/>
    <property type="molecule type" value="Genomic_DNA"/>
</dbReference>
<dbReference type="RefSeq" id="WP_126809544.1">
    <property type="nucleotide sequence ID" value="NZ_NGKA01000015.1"/>
</dbReference>